<comment type="function">
    <text evidence="9">Catalyzes two reactions in de novo purine nucleotide biosynthesis. Catalyzes the breakdown of 5-aminoimidazole- (N-succinylocarboxamide) ribotide (SAICAR or 2-[5-amino-1-(5-phospho-beta-D-ribosyl)imidazole-4-carboxamido]succinate) to 5-aminoimidazole-4-carboxamide ribotide (AICAR or 5-amino-1-(5-phospho-beta-D-ribosyl)imidazole-4-carboxamide) and fumarate, and of adenylosuccinate (ADS or N(6)-(1,2-dicarboxyethyl)-AMP) to adenosine monophosphate (AMP) and fumarate.</text>
</comment>
<evidence type="ECO:0000256" key="13">
    <source>
        <dbReference type="RuleBase" id="RU361172"/>
    </source>
</evidence>
<evidence type="ECO:0000256" key="2">
    <source>
        <dbReference type="ARBA" id="ARBA00004734"/>
    </source>
</evidence>
<dbReference type="PRINTS" id="PR00149">
    <property type="entry name" value="FUMRATELYASE"/>
</dbReference>
<dbReference type="EMBL" id="MFAY01000017">
    <property type="protein sequence ID" value="OGD89153.1"/>
    <property type="molecule type" value="Genomic_DNA"/>
</dbReference>
<evidence type="ECO:0000256" key="5">
    <source>
        <dbReference type="ARBA" id="ARBA00017058"/>
    </source>
</evidence>
<dbReference type="Gene3D" id="1.10.40.30">
    <property type="entry name" value="Fumarase/aspartase (C-terminal domain)"/>
    <property type="match status" value="1"/>
</dbReference>
<proteinExistence type="inferred from homology"/>
<comment type="caution">
    <text evidence="16">The sequence shown here is derived from an EMBL/GenBank/DDBJ whole genome shotgun (WGS) entry which is preliminary data.</text>
</comment>
<dbReference type="Pfam" id="PF00206">
    <property type="entry name" value="Lyase_1"/>
    <property type="match status" value="1"/>
</dbReference>
<evidence type="ECO:0000256" key="9">
    <source>
        <dbReference type="ARBA" id="ARBA00025012"/>
    </source>
</evidence>
<evidence type="ECO:0000256" key="3">
    <source>
        <dbReference type="ARBA" id="ARBA00008273"/>
    </source>
</evidence>
<dbReference type="GO" id="GO:0006189">
    <property type="term" value="P:'de novo' IMP biosynthetic process"/>
    <property type="evidence" value="ECO:0007669"/>
    <property type="project" value="UniProtKB-UniPathway"/>
</dbReference>
<dbReference type="UniPathway" id="UPA00074">
    <property type="reaction ID" value="UER00132"/>
</dbReference>
<dbReference type="InterPro" id="IPR004769">
    <property type="entry name" value="Pur_lyase"/>
</dbReference>
<dbReference type="InterPro" id="IPR022761">
    <property type="entry name" value="Fumarate_lyase_N"/>
</dbReference>
<dbReference type="GO" id="GO:0070626">
    <property type="term" value="F:(S)-2-(5-amino-1-(5-phospho-D-ribosyl)imidazole-4-carboxamido) succinate lyase (fumarate-forming) activity"/>
    <property type="evidence" value="ECO:0007669"/>
    <property type="project" value="RHEA"/>
</dbReference>
<evidence type="ECO:0000313" key="16">
    <source>
        <dbReference type="EMBL" id="OGD89153.1"/>
    </source>
</evidence>
<dbReference type="PROSITE" id="PS00163">
    <property type="entry name" value="FUMARATE_LYASES"/>
    <property type="match status" value="1"/>
</dbReference>
<dbReference type="Gene3D" id="1.10.275.10">
    <property type="entry name" value="Fumarase/aspartase (N-terminal domain)"/>
    <property type="match status" value="1"/>
</dbReference>
<gene>
    <name evidence="16" type="ORF">A2693_02925</name>
</gene>
<sequence>MRKQLALTELTAISPLDGRYRERVAELAPYVSEYSLIKTRVGIEAKYLVSLSDAGKVRKLTKIERQKLESFDDEIDLKEAKRVKEIEEETRHDVKAMERAFRALVADTSLADVVEMIHFGLTSEDVNNLAYRIMLKRATEGVCILTLDGLIDQLVERADKFKTIPMLARTHGQGAVPTTVGKELVVFATRLNDQVRRLEEQQLTGKLTGAVGNFNALEFASPEVDWIKFSQDFVQNMGFTPNLATTQINPYEDVIEYFQIYQRINSIIIDFAQDMWRYISDDWFVQEVKPGEVGSSTMPQKVNPIDFENSEGNLIMANGVLEVLSRKLGVSRLQRDLSDSTSIRNIGIALGYSLVGYKSAISGLSRVRPNEQQIESDLNRDWTILSEGVQTLLRYAGVEDPYSIVSSLTRGTHMGKDEWQQWVDNLPISQDQKDQLNKLSPKTYIGLAIELTKRAIKEIESSRKK</sequence>
<evidence type="ECO:0000259" key="15">
    <source>
        <dbReference type="Pfam" id="PF08328"/>
    </source>
</evidence>
<evidence type="ECO:0000256" key="1">
    <source>
        <dbReference type="ARBA" id="ARBA00004706"/>
    </source>
</evidence>
<comment type="similarity">
    <text evidence="3 13">Belongs to the lyase 1 family. Adenylosuccinate lyase subfamily.</text>
</comment>
<dbReference type="InterPro" id="IPR008948">
    <property type="entry name" value="L-Aspartase-like"/>
</dbReference>
<dbReference type="InterPro" id="IPR024083">
    <property type="entry name" value="Fumarase/histidase_N"/>
</dbReference>
<dbReference type="PANTHER" id="PTHR43411:SF1">
    <property type="entry name" value="ADENYLOSUCCINATE LYASE"/>
    <property type="match status" value="1"/>
</dbReference>
<evidence type="ECO:0000313" key="17">
    <source>
        <dbReference type="Proteomes" id="UP000178577"/>
    </source>
</evidence>
<dbReference type="UniPathway" id="UPA00075">
    <property type="reaction ID" value="UER00336"/>
</dbReference>
<evidence type="ECO:0000256" key="7">
    <source>
        <dbReference type="ARBA" id="ARBA00023239"/>
    </source>
</evidence>
<dbReference type="InterPro" id="IPR000362">
    <property type="entry name" value="Fumarate_lyase_fam"/>
</dbReference>
<evidence type="ECO:0000256" key="11">
    <source>
        <dbReference type="ARBA" id="ARBA00049115"/>
    </source>
</evidence>
<dbReference type="NCBIfam" id="NF006764">
    <property type="entry name" value="PRK09285.1"/>
    <property type="match status" value="1"/>
</dbReference>
<reference evidence="16 17" key="1">
    <citation type="journal article" date="2016" name="Nat. Commun.">
        <title>Thousands of microbial genomes shed light on interconnected biogeochemical processes in an aquifer system.</title>
        <authorList>
            <person name="Anantharaman K."/>
            <person name="Brown C.T."/>
            <person name="Hug L.A."/>
            <person name="Sharon I."/>
            <person name="Castelle C.J."/>
            <person name="Probst A.J."/>
            <person name="Thomas B.C."/>
            <person name="Singh A."/>
            <person name="Wilkins M.J."/>
            <person name="Karaoz U."/>
            <person name="Brodie E.L."/>
            <person name="Williams K.H."/>
            <person name="Hubbard S.S."/>
            <person name="Banfield J.F."/>
        </authorList>
    </citation>
    <scope>NUCLEOTIDE SEQUENCE [LARGE SCALE GENOMIC DNA]</scope>
</reference>
<dbReference type="PANTHER" id="PTHR43411">
    <property type="entry name" value="ADENYLOSUCCINATE LYASE"/>
    <property type="match status" value="1"/>
</dbReference>
<comment type="pathway">
    <text evidence="2 13">Purine metabolism; AMP biosynthesis via de novo pathway; AMP from IMP: step 2/2.</text>
</comment>
<feature type="domain" description="Adenylosuccinate lyase PurB C-terminal" evidence="15">
    <location>
        <begin position="331"/>
        <end position="445"/>
    </location>
</feature>
<evidence type="ECO:0000256" key="4">
    <source>
        <dbReference type="ARBA" id="ARBA00012339"/>
    </source>
</evidence>
<dbReference type="GO" id="GO:0004018">
    <property type="term" value="F:N6-(1,2-dicarboxyethyl)AMP AMP-lyase (fumarate-forming) activity"/>
    <property type="evidence" value="ECO:0007669"/>
    <property type="project" value="UniProtKB-UniRule"/>
</dbReference>
<protein>
    <recommendedName>
        <fullName evidence="5 12">Adenylosuccinate lyase</fullName>
        <shortName evidence="13">ASL</shortName>
        <ecNumber evidence="4 12">4.3.2.2</ecNumber>
    </recommendedName>
    <alternativeName>
        <fullName evidence="10 13">Adenylosuccinase</fullName>
    </alternativeName>
</protein>
<name>A0A1F5GB90_9BACT</name>
<dbReference type="InterPro" id="IPR020557">
    <property type="entry name" value="Fumarate_lyase_CS"/>
</dbReference>
<dbReference type="EC" id="4.3.2.2" evidence="4 12"/>
<evidence type="ECO:0000256" key="6">
    <source>
        <dbReference type="ARBA" id="ARBA00022755"/>
    </source>
</evidence>
<evidence type="ECO:0000256" key="8">
    <source>
        <dbReference type="ARBA" id="ARBA00024477"/>
    </source>
</evidence>
<dbReference type="Proteomes" id="UP000178577">
    <property type="component" value="Unassembled WGS sequence"/>
</dbReference>
<comment type="pathway">
    <text evidence="1 13">Purine metabolism; IMP biosynthesis via de novo pathway; 5-amino-1-(5-phospho-D-ribosyl)imidazole-4-carboxamide from 5-amino-1-(5-phospho-D-ribosyl)imidazole-4-carboxylate: step 2/2.</text>
</comment>
<evidence type="ECO:0000259" key="14">
    <source>
        <dbReference type="Pfam" id="PF00206"/>
    </source>
</evidence>
<accession>A0A1F5GB90</accession>
<dbReference type="Gene3D" id="1.20.200.10">
    <property type="entry name" value="Fumarase/aspartase (Central domain)"/>
    <property type="match status" value="1"/>
</dbReference>
<dbReference type="InterPro" id="IPR047136">
    <property type="entry name" value="PurB_bact"/>
</dbReference>
<dbReference type="GO" id="GO:0044208">
    <property type="term" value="P:'de novo' AMP biosynthetic process"/>
    <property type="evidence" value="ECO:0007669"/>
    <property type="project" value="UniProtKB-UniPathway"/>
</dbReference>
<dbReference type="InterPro" id="IPR013539">
    <property type="entry name" value="PurB_C"/>
</dbReference>
<organism evidence="16 17">
    <name type="scientific">Candidatus Curtissbacteria bacterium RIFCSPHIGHO2_01_FULL_40_12</name>
    <dbReference type="NCBI Taxonomy" id="1797710"/>
    <lineage>
        <taxon>Bacteria</taxon>
        <taxon>Candidatus Curtissiibacteriota</taxon>
    </lineage>
</organism>
<dbReference type="Pfam" id="PF08328">
    <property type="entry name" value="ASL_C"/>
    <property type="match status" value="1"/>
</dbReference>
<feature type="domain" description="Fumarate lyase N-terminal" evidence="14">
    <location>
        <begin position="19"/>
        <end position="312"/>
    </location>
</feature>
<dbReference type="SUPFAM" id="SSF48557">
    <property type="entry name" value="L-aspartase-like"/>
    <property type="match status" value="1"/>
</dbReference>
<comment type="catalytic activity">
    <reaction evidence="11">
        <text>N(6)-(1,2-dicarboxyethyl)-AMP = fumarate + AMP</text>
        <dbReference type="Rhea" id="RHEA:16853"/>
        <dbReference type="ChEBI" id="CHEBI:29806"/>
        <dbReference type="ChEBI" id="CHEBI:57567"/>
        <dbReference type="ChEBI" id="CHEBI:456215"/>
        <dbReference type="EC" id="4.3.2.2"/>
    </reaction>
    <physiologicalReaction direction="left-to-right" evidence="11">
        <dbReference type="Rhea" id="RHEA:16854"/>
    </physiologicalReaction>
</comment>
<keyword evidence="7 13" id="KW-0456">Lyase</keyword>
<evidence type="ECO:0000256" key="10">
    <source>
        <dbReference type="ARBA" id="ARBA00030717"/>
    </source>
</evidence>
<dbReference type="NCBIfam" id="TIGR00928">
    <property type="entry name" value="purB"/>
    <property type="match status" value="1"/>
</dbReference>
<evidence type="ECO:0000256" key="12">
    <source>
        <dbReference type="NCBIfam" id="TIGR00928"/>
    </source>
</evidence>
<keyword evidence="6 13" id="KW-0658">Purine biosynthesis</keyword>
<dbReference type="AlphaFoldDB" id="A0A1F5GB90"/>
<comment type="catalytic activity">
    <reaction evidence="8">
        <text>(2S)-2-[5-amino-1-(5-phospho-beta-D-ribosyl)imidazole-4-carboxamido]succinate = 5-amino-1-(5-phospho-beta-D-ribosyl)imidazole-4-carboxamide + fumarate</text>
        <dbReference type="Rhea" id="RHEA:23920"/>
        <dbReference type="ChEBI" id="CHEBI:29806"/>
        <dbReference type="ChEBI" id="CHEBI:58443"/>
        <dbReference type="ChEBI" id="CHEBI:58475"/>
        <dbReference type="EC" id="4.3.2.2"/>
    </reaction>
    <physiologicalReaction direction="left-to-right" evidence="8">
        <dbReference type="Rhea" id="RHEA:23921"/>
    </physiologicalReaction>
</comment>